<dbReference type="Pfam" id="PF07700">
    <property type="entry name" value="HNOB"/>
    <property type="match status" value="1"/>
</dbReference>
<reference evidence="14" key="1">
    <citation type="journal article" date="2020" name="Ecol. Evol.">
        <title>Genome structure and content of the rice root-knot nematode (Meloidogyne graminicola).</title>
        <authorList>
            <person name="Phan N.T."/>
            <person name="Danchin E.G.J."/>
            <person name="Klopp C."/>
            <person name="Perfus-Barbeoch L."/>
            <person name="Kozlowski D.K."/>
            <person name="Koutsovoulos G.D."/>
            <person name="Lopez-Roques C."/>
            <person name="Bouchez O."/>
            <person name="Zahm M."/>
            <person name="Besnard G."/>
            <person name="Bellafiore S."/>
        </authorList>
    </citation>
    <scope>NUCLEOTIDE SEQUENCE</scope>
    <source>
        <strain evidence="14">VN-18</strain>
    </source>
</reference>
<evidence type="ECO:0000256" key="6">
    <source>
        <dbReference type="ARBA" id="ARBA00022617"/>
    </source>
</evidence>
<keyword evidence="5" id="KW-0963">Cytoplasm</keyword>
<dbReference type="InterPro" id="IPR001054">
    <property type="entry name" value="A/G_cyclase"/>
</dbReference>
<dbReference type="InterPro" id="IPR042463">
    <property type="entry name" value="HNOB_dom_associated_sf"/>
</dbReference>
<evidence type="ECO:0000256" key="10">
    <source>
        <dbReference type="ARBA" id="ARBA00023134"/>
    </source>
</evidence>
<evidence type="ECO:0000256" key="3">
    <source>
        <dbReference type="ARBA" id="ARBA00004496"/>
    </source>
</evidence>
<dbReference type="GO" id="GO:0020037">
    <property type="term" value="F:heme binding"/>
    <property type="evidence" value="ECO:0007669"/>
    <property type="project" value="InterPro"/>
</dbReference>
<dbReference type="GO" id="GO:0019934">
    <property type="term" value="P:cGMP-mediated signaling"/>
    <property type="evidence" value="ECO:0007669"/>
    <property type="project" value="TreeGrafter"/>
</dbReference>
<dbReference type="PROSITE" id="PS50125">
    <property type="entry name" value="GUANYLATE_CYCLASE_2"/>
    <property type="match status" value="1"/>
</dbReference>
<evidence type="ECO:0000256" key="11">
    <source>
        <dbReference type="ARBA" id="ARBA00023239"/>
    </source>
</evidence>
<dbReference type="Pfam" id="PF07701">
    <property type="entry name" value="HNOBA"/>
    <property type="match status" value="1"/>
</dbReference>
<feature type="domain" description="Guanylate cyclase" evidence="13">
    <location>
        <begin position="429"/>
        <end position="523"/>
    </location>
</feature>
<dbReference type="InterPro" id="IPR011645">
    <property type="entry name" value="HNOB_dom_associated"/>
</dbReference>
<evidence type="ECO:0000259" key="13">
    <source>
        <dbReference type="PROSITE" id="PS50125"/>
    </source>
</evidence>
<keyword evidence="9" id="KW-0175">Coiled coil</keyword>
<sequence length="523" mass="60459">MFGWIHESFRQLVNRKYGRETWLKILEIAKFEEGTESEIGKYYKDEESFRLVSAMGSVIGIPVEEVWEAYGGFLIQFTMETGWNELLRALSPDLEGFLDTLDSLHYFIDHVVYRTKLKGPAFRCEAQPDGSLILHYYSRRSGLYPIVKGVIREVARRIYETEVIMKVQERKQEHVDSLITEHVVFVINQVENSLAAFRSIASRTVSNSTISSELNNAYSNYYTKIDDFCKAFPHHFCFDRELKIEHVGIYIRKLFPLIQRGETRIEEILELVHPEIPLSFESIMAFRNSLFVFRLRDELSQGNSKPNSCRSDDVKSSMHSLSENKYMVYMCSVNVTTIKELVERNLFLSDIQRHDSTRDLIMLNQSRMSQVELNRSLEETTRNLKCMANALKTEKQRTDELLCELVPPSVAESLRQGNTVEACEFPEATVLFTDIVTFTNICSLCTPYDVVNLLNDLYQRFDRIVGIHDVYKVETIGDAYMIVGGVPTERINHAEKVLDVSIGMLMESKYVRKRGGEILKIKN</sequence>
<evidence type="ECO:0000256" key="2">
    <source>
        <dbReference type="ARBA" id="ARBA00001971"/>
    </source>
</evidence>
<evidence type="ECO:0000256" key="1">
    <source>
        <dbReference type="ARBA" id="ARBA00001436"/>
    </source>
</evidence>
<evidence type="ECO:0000256" key="12">
    <source>
        <dbReference type="ARBA" id="ARBA00023293"/>
    </source>
</evidence>
<dbReference type="PANTHER" id="PTHR45655:SF13">
    <property type="entry name" value="SOLUBLE GUANYLATE CYCLASE GCY-32-RELATED"/>
    <property type="match status" value="1"/>
</dbReference>
<keyword evidence="8" id="KW-0408">Iron</keyword>
<organism evidence="14 15">
    <name type="scientific">Meloidogyne graminicola</name>
    <dbReference type="NCBI Taxonomy" id="189291"/>
    <lineage>
        <taxon>Eukaryota</taxon>
        <taxon>Metazoa</taxon>
        <taxon>Ecdysozoa</taxon>
        <taxon>Nematoda</taxon>
        <taxon>Chromadorea</taxon>
        <taxon>Rhabditida</taxon>
        <taxon>Tylenchina</taxon>
        <taxon>Tylenchomorpha</taxon>
        <taxon>Tylenchoidea</taxon>
        <taxon>Meloidogynidae</taxon>
        <taxon>Meloidogyninae</taxon>
        <taxon>Meloidogyne</taxon>
    </lineage>
</organism>
<keyword evidence="7" id="KW-0547">Nucleotide-binding</keyword>
<comment type="subcellular location">
    <subcellularLocation>
        <location evidence="3">Cytoplasm</location>
    </subcellularLocation>
</comment>
<dbReference type="Gene3D" id="3.30.450.260">
    <property type="entry name" value="Haem NO binding associated domain"/>
    <property type="match status" value="1"/>
</dbReference>
<name>A0A8T0A408_9BILA</name>
<dbReference type="Gene3D" id="3.30.70.1230">
    <property type="entry name" value="Nucleotide cyclase"/>
    <property type="match status" value="1"/>
</dbReference>
<evidence type="ECO:0000256" key="8">
    <source>
        <dbReference type="ARBA" id="ARBA00023004"/>
    </source>
</evidence>
<dbReference type="Gene3D" id="3.90.1520.10">
    <property type="entry name" value="H-NOX domain"/>
    <property type="match status" value="1"/>
</dbReference>
<evidence type="ECO:0000313" key="14">
    <source>
        <dbReference type="EMBL" id="KAF7640105.1"/>
    </source>
</evidence>
<evidence type="ECO:0000313" key="15">
    <source>
        <dbReference type="Proteomes" id="UP000605970"/>
    </source>
</evidence>
<gene>
    <name evidence="14" type="ORF">Mgra_00000551</name>
</gene>
<keyword evidence="6" id="KW-0349">Heme</keyword>
<dbReference type="OrthoDB" id="1890790at2759"/>
<keyword evidence="10" id="KW-0342">GTP-binding</keyword>
<keyword evidence="6" id="KW-0479">Metal-binding</keyword>
<comment type="cofactor">
    <cofactor evidence="2">
        <name>heme</name>
        <dbReference type="ChEBI" id="CHEBI:30413"/>
    </cofactor>
</comment>
<evidence type="ECO:0000256" key="9">
    <source>
        <dbReference type="ARBA" id="ARBA00023054"/>
    </source>
</evidence>
<evidence type="ECO:0000256" key="5">
    <source>
        <dbReference type="ARBA" id="ARBA00022490"/>
    </source>
</evidence>
<dbReference type="InterPro" id="IPR011644">
    <property type="entry name" value="Heme_NO-bd"/>
</dbReference>
<keyword evidence="15" id="KW-1185">Reference proteome</keyword>
<dbReference type="Gene3D" id="6.10.250.780">
    <property type="match status" value="1"/>
</dbReference>
<dbReference type="GO" id="GO:0004383">
    <property type="term" value="F:guanylate cyclase activity"/>
    <property type="evidence" value="ECO:0007669"/>
    <property type="project" value="UniProtKB-EC"/>
</dbReference>
<dbReference type="FunFam" id="3.30.450.260:FF:000002">
    <property type="entry name" value="guanylate cyclase soluble subunit alpha-2"/>
    <property type="match status" value="1"/>
</dbReference>
<evidence type="ECO:0000256" key="4">
    <source>
        <dbReference type="ARBA" id="ARBA00012202"/>
    </source>
</evidence>
<protein>
    <recommendedName>
        <fullName evidence="4">guanylate cyclase</fullName>
        <ecNumber evidence="4">4.6.1.2</ecNumber>
    </recommendedName>
</protein>
<dbReference type="AlphaFoldDB" id="A0A8T0A408"/>
<dbReference type="GO" id="GO:0070482">
    <property type="term" value="P:response to oxygen levels"/>
    <property type="evidence" value="ECO:0007669"/>
    <property type="project" value="TreeGrafter"/>
</dbReference>
<dbReference type="GO" id="GO:0008074">
    <property type="term" value="C:guanylate cyclase complex, soluble"/>
    <property type="evidence" value="ECO:0007669"/>
    <property type="project" value="TreeGrafter"/>
</dbReference>
<dbReference type="FunFam" id="3.90.1520.10:FF:000005">
    <property type="entry name" value="Soluble guanylate cyclase gcy-36"/>
    <property type="match status" value="1"/>
</dbReference>
<comment type="catalytic activity">
    <reaction evidence="1">
        <text>GTP = 3',5'-cyclic GMP + diphosphate</text>
        <dbReference type="Rhea" id="RHEA:13665"/>
        <dbReference type="ChEBI" id="CHEBI:33019"/>
        <dbReference type="ChEBI" id="CHEBI:37565"/>
        <dbReference type="ChEBI" id="CHEBI:57746"/>
        <dbReference type="EC" id="4.6.1.2"/>
    </reaction>
</comment>
<dbReference type="InterPro" id="IPR029787">
    <property type="entry name" value="Nucleotide_cyclase"/>
</dbReference>
<accession>A0A8T0A408</accession>
<dbReference type="EC" id="4.6.1.2" evidence="4"/>
<proteinExistence type="predicted"/>
<dbReference type="PANTHER" id="PTHR45655">
    <property type="entry name" value="GUANYLATE CYCLASE SOLUBLE SUBUNIT BETA-2"/>
    <property type="match status" value="1"/>
</dbReference>
<keyword evidence="11" id="KW-0456">Lyase</keyword>
<dbReference type="InterPro" id="IPR038158">
    <property type="entry name" value="H-NOX_domain_sf"/>
</dbReference>
<dbReference type="Proteomes" id="UP000605970">
    <property type="component" value="Unassembled WGS sequence"/>
</dbReference>
<keyword evidence="12" id="KW-0141">cGMP biosynthesis</keyword>
<dbReference type="GO" id="GO:0005525">
    <property type="term" value="F:GTP binding"/>
    <property type="evidence" value="ECO:0007669"/>
    <property type="project" value="UniProtKB-KW"/>
</dbReference>
<comment type="caution">
    <text evidence="14">The sequence shown here is derived from an EMBL/GenBank/DDBJ whole genome shotgun (WGS) entry which is preliminary data.</text>
</comment>
<dbReference type="SUPFAM" id="SSF111126">
    <property type="entry name" value="Ligand-binding domain in the NO signalling and Golgi transport"/>
    <property type="match status" value="1"/>
</dbReference>
<dbReference type="InterPro" id="IPR024096">
    <property type="entry name" value="NO_sig/Golgi_transp_ligand-bd"/>
</dbReference>
<evidence type="ECO:0000256" key="7">
    <source>
        <dbReference type="ARBA" id="ARBA00022741"/>
    </source>
</evidence>
<dbReference type="Pfam" id="PF00211">
    <property type="entry name" value="Guanylate_cyc"/>
    <property type="match status" value="1"/>
</dbReference>
<dbReference type="CDD" id="cd07302">
    <property type="entry name" value="CHD"/>
    <property type="match status" value="1"/>
</dbReference>
<dbReference type="SUPFAM" id="SSF55073">
    <property type="entry name" value="Nucleotide cyclase"/>
    <property type="match status" value="1"/>
</dbReference>
<dbReference type="SMART" id="SM00044">
    <property type="entry name" value="CYCc"/>
    <property type="match status" value="1"/>
</dbReference>
<dbReference type="EMBL" id="JABEBT010000002">
    <property type="protein sequence ID" value="KAF7640105.1"/>
    <property type="molecule type" value="Genomic_DNA"/>
</dbReference>